<dbReference type="KEGG" id="srt:Srot_2230"/>
<feature type="region of interest" description="Disordered" evidence="1">
    <location>
        <begin position="151"/>
        <end position="292"/>
    </location>
</feature>
<protein>
    <submittedName>
        <fullName evidence="2">Uncharacterized protein</fullName>
    </submittedName>
</protein>
<accession>D6ZA11</accession>
<reference evidence="2 3" key="1">
    <citation type="journal article" date="2010" name="Stand. Genomic Sci.">
        <title>Complete genome sequence of Segniliparus rotundus type strain (CDC 1076).</title>
        <authorList>
            <person name="Sikorski J."/>
            <person name="Lapidus A."/>
            <person name="Copeland A."/>
            <person name="Misra M."/>
            <person name="Glavina Del Rio T."/>
            <person name="Nolan M."/>
            <person name="Lucas S."/>
            <person name="Chen F."/>
            <person name="Tice H."/>
            <person name="Cheng J.F."/>
            <person name="Jando M."/>
            <person name="Schneider S."/>
            <person name="Bruce D."/>
            <person name="Goodwin L."/>
            <person name="Pitluck S."/>
            <person name="Liolios K."/>
            <person name="Mikhailova N."/>
            <person name="Pati A."/>
            <person name="Ivanova N."/>
            <person name="Mavromatis K."/>
            <person name="Chen A."/>
            <person name="Palaniappan K."/>
            <person name="Chertkov O."/>
            <person name="Land M."/>
            <person name="Hauser L."/>
            <person name="Chang Y.J."/>
            <person name="Jeffries C.D."/>
            <person name="Brettin T."/>
            <person name="Detter J.C."/>
            <person name="Han C."/>
            <person name="Rohde M."/>
            <person name="Goker M."/>
            <person name="Bristow J."/>
            <person name="Eisen J.A."/>
            <person name="Markowitz V."/>
            <person name="Hugenholtz P."/>
            <person name="Kyrpides N.C."/>
            <person name="Klenk H.P."/>
        </authorList>
    </citation>
    <scope>NUCLEOTIDE SEQUENCE [LARGE SCALE GENOMIC DNA]</scope>
    <source>
        <strain evidence="3">ATCC BAA-972 / CDC 1076 / CIP 108378 / DSM 44985 / JCM 13578</strain>
    </source>
</reference>
<name>D6ZA11_SEGRD</name>
<organism evidence="2 3">
    <name type="scientific">Segniliparus rotundus (strain ATCC BAA-972 / CDC 1076 / CIP 108378 / DSM 44985 / JCM 13578)</name>
    <dbReference type="NCBI Taxonomy" id="640132"/>
    <lineage>
        <taxon>Bacteria</taxon>
        <taxon>Bacillati</taxon>
        <taxon>Actinomycetota</taxon>
        <taxon>Actinomycetes</taxon>
        <taxon>Mycobacteriales</taxon>
        <taxon>Segniliparaceae</taxon>
        <taxon>Segniliparus</taxon>
    </lineage>
</organism>
<dbReference type="Proteomes" id="UP000002247">
    <property type="component" value="Chromosome"/>
</dbReference>
<feature type="compositionally biased region" description="Gly residues" evidence="1">
    <location>
        <begin position="277"/>
        <end position="286"/>
    </location>
</feature>
<evidence type="ECO:0000313" key="3">
    <source>
        <dbReference type="Proteomes" id="UP000002247"/>
    </source>
</evidence>
<feature type="compositionally biased region" description="Polar residues" evidence="1">
    <location>
        <begin position="164"/>
        <end position="173"/>
    </location>
</feature>
<feature type="compositionally biased region" description="Low complexity" evidence="1">
    <location>
        <begin position="186"/>
        <end position="195"/>
    </location>
</feature>
<keyword evidence="3" id="KW-1185">Reference proteome</keyword>
<evidence type="ECO:0000313" key="2">
    <source>
        <dbReference type="EMBL" id="ADG98681.1"/>
    </source>
</evidence>
<dbReference type="RefSeq" id="WP_013139131.1">
    <property type="nucleotide sequence ID" value="NC_014168.1"/>
</dbReference>
<dbReference type="HOGENOM" id="CLU_672481_0_0_11"/>
<evidence type="ECO:0000256" key="1">
    <source>
        <dbReference type="SAM" id="MobiDB-lite"/>
    </source>
</evidence>
<sequence length="391" mass="38848">MSFSVDDPYELIAVANSLDQGAAETALLAIVYICEHFDELGKTVTQFPSIPRDEFDSVLRDDFEPRLLEIGTDSTETGTSLLGMAMALRQFHDQVPQVKSAAANLEQVLNQSSSPADWKSAAAPLASALNNLYSVSMPSAPAPAAAVKDVAEAKAGAGDGGHTPPSSDAGQTRSSAPGQPVGGSPSGSAAATQKASSDDADQAQPSSQDGAGQFSGGGQNSGSGSPAGAAGADATPAGREADPGRKSAMTAASLPDTALPPLTSTGLQSAADVLPGTGLGRGGAGGFAPRPSDVAPGGAAGLSSVPGAGAAGMGRGMSSAMGAMMGAGVMGGRGGAGRKEHKAPDYLYSEDNGYELIEKLPVVSPDVIGALTEQETLDMELETAFAPSEQA</sequence>
<dbReference type="OrthoDB" id="4760857at2"/>
<dbReference type="AlphaFoldDB" id="D6ZA11"/>
<proteinExistence type="predicted"/>
<dbReference type="eggNOG" id="ENOG5030IIB">
    <property type="taxonomic scope" value="Bacteria"/>
</dbReference>
<dbReference type="STRING" id="640132.Srot_2230"/>
<feature type="compositionally biased region" description="Low complexity" evidence="1">
    <location>
        <begin position="202"/>
        <end position="212"/>
    </location>
</feature>
<gene>
    <name evidence="2" type="ordered locus">Srot_2230</name>
</gene>
<dbReference type="EMBL" id="CP001958">
    <property type="protein sequence ID" value="ADG98681.1"/>
    <property type="molecule type" value="Genomic_DNA"/>
</dbReference>
<feature type="compositionally biased region" description="Low complexity" evidence="1">
    <location>
        <begin position="222"/>
        <end position="238"/>
    </location>
</feature>